<keyword evidence="2" id="KW-1185">Reference proteome</keyword>
<name>A0A5E4NT60_9HEMI</name>
<organism evidence="1 2">
    <name type="scientific">Cinara cedri</name>
    <dbReference type="NCBI Taxonomy" id="506608"/>
    <lineage>
        <taxon>Eukaryota</taxon>
        <taxon>Metazoa</taxon>
        <taxon>Ecdysozoa</taxon>
        <taxon>Arthropoda</taxon>
        <taxon>Hexapoda</taxon>
        <taxon>Insecta</taxon>
        <taxon>Pterygota</taxon>
        <taxon>Neoptera</taxon>
        <taxon>Paraneoptera</taxon>
        <taxon>Hemiptera</taxon>
        <taxon>Sternorrhyncha</taxon>
        <taxon>Aphidomorpha</taxon>
        <taxon>Aphidoidea</taxon>
        <taxon>Aphididae</taxon>
        <taxon>Lachninae</taxon>
        <taxon>Cinara</taxon>
    </lineage>
</organism>
<evidence type="ECO:0000313" key="1">
    <source>
        <dbReference type="EMBL" id="VVC46395.1"/>
    </source>
</evidence>
<gene>
    <name evidence="1" type="ORF">CINCED_3A000411</name>
</gene>
<dbReference type="Proteomes" id="UP000325440">
    <property type="component" value="Unassembled WGS sequence"/>
</dbReference>
<evidence type="ECO:0000313" key="2">
    <source>
        <dbReference type="Proteomes" id="UP000325440"/>
    </source>
</evidence>
<reference evidence="1 2" key="1">
    <citation type="submission" date="2019-08" db="EMBL/GenBank/DDBJ databases">
        <authorList>
            <person name="Alioto T."/>
            <person name="Alioto T."/>
            <person name="Gomez Garrido J."/>
        </authorList>
    </citation>
    <scope>NUCLEOTIDE SEQUENCE [LARGE SCALE GENOMIC DNA]</scope>
</reference>
<protein>
    <submittedName>
        <fullName evidence="1">Uncharacterized protein</fullName>
    </submittedName>
</protein>
<dbReference type="OrthoDB" id="6641868at2759"/>
<sequence length="347" mass="40842">MYKSHSLLCGTIQRFFTEHCEQSKFTDEEITISCNIQKLHVFLSKIIYFEKITEEESLQYQENTVYQSNATKFVLSEYELMSDIDWTSTFSIASATYDIFNQTPSQDVLNKTIVRQQLLVQYDTIKLEKVLKKYSILYTIDISKTECAPVPITDQHETYIVVGHLIIYTLQRLEQHLTFILKNSNTTISKLNKDQIDQNVLSPFKKLCDYVPEILLYLFEHDPNCLIDTTLFSLYLSLCGNNMDFIDFRCPAEYEGELENKPLYQYKCTTEAIRDKLLWNFYSRTGALLKEDEYTTNSIINTDCSELNYKYIKEISTTLTDFYNKKNTEIIIWTTYDWLSLKLLLTE</sequence>
<proteinExistence type="predicted"/>
<feature type="non-terminal residue" evidence="1">
    <location>
        <position position="347"/>
    </location>
</feature>
<accession>A0A5E4NT60</accession>
<dbReference type="AlphaFoldDB" id="A0A5E4NT60"/>
<dbReference type="EMBL" id="CABPRJ010002490">
    <property type="protein sequence ID" value="VVC46395.1"/>
    <property type="molecule type" value="Genomic_DNA"/>
</dbReference>